<keyword evidence="2" id="KW-0812">Transmembrane</keyword>
<accession>A0A371BH27</accession>
<feature type="compositionally biased region" description="Basic and acidic residues" evidence="1">
    <location>
        <begin position="1"/>
        <end position="15"/>
    </location>
</feature>
<dbReference type="EMBL" id="QRGP01000001">
    <property type="protein sequence ID" value="RDV06807.1"/>
    <property type="molecule type" value="Genomic_DNA"/>
</dbReference>
<evidence type="ECO:0000313" key="4">
    <source>
        <dbReference type="Proteomes" id="UP000263833"/>
    </source>
</evidence>
<proteinExistence type="predicted"/>
<organism evidence="3 4">
    <name type="scientific">Sphingorhabdus pulchriflava</name>
    <dbReference type="NCBI Taxonomy" id="2292257"/>
    <lineage>
        <taxon>Bacteria</taxon>
        <taxon>Pseudomonadati</taxon>
        <taxon>Pseudomonadota</taxon>
        <taxon>Alphaproteobacteria</taxon>
        <taxon>Sphingomonadales</taxon>
        <taxon>Sphingomonadaceae</taxon>
        <taxon>Sphingorhabdus</taxon>
    </lineage>
</organism>
<gene>
    <name evidence="3" type="ORF">DXH95_05240</name>
</gene>
<feature type="transmembrane region" description="Helical" evidence="2">
    <location>
        <begin position="88"/>
        <end position="109"/>
    </location>
</feature>
<evidence type="ECO:0008006" key="5">
    <source>
        <dbReference type="Google" id="ProtNLM"/>
    </source>
</evidence>
<dbReference type="AlphaFoldDB" id="A0A371BH27"/>
<evidence type="ECO:0000256" key="1">
    <source>
        <dbReference type="SAM" id="MobiDB-lite"/>
    </source>
</evidence>
<dbReference type="RefSeq" id="WP_115548354.1">
    <property type="nucleotide sequence ID" value="NZ_QRGP01000001.1"/>
</dbReference>
<keyword evidence="4" id="KW-1185">Reference proteome</keyword>
<evidence type="ECO:0000313" key="3">
    <source>
        <dbReference type="EMBL" id="RDV06807.1"/>
    </source>
</evidence>
<keyword evidence="2" id="KW-1133">Transmembrane helix</keyword>
<feature type="region of interest" description="Disordered" evidence="1">
    <location>
        <begin position="1"/>
        <end position="20"/>
    </location>
</feature>
<sequence>MMEKDSIPADPREQEAPSPAEQVTALFGEVRSLAAAEMDYAKARLSYSGGVLRKAGLLALLSLLALSGAATALILGLLLILASYFGPIIATLVVVITFAIATWALGIAARNTSRNLKFEEDENDA</sequence>
<reference evidence="4" key="1">
    <citation type="submission" date="2018-08" db="EMBL/GenBank/DDBJ databases">
        <authorList>
            <person name="Kim S.-J."/>
            <person name="Jung G.-Y."/>
        </authorList>
    </citation>
    <scope>NUCLEOTIDE SEQUENCE [LARGE SCALE GENOMIC DNA]</scope>
    <source>
        <strain evidence="4">GY_G</strain>
    </source>
</reference>
<keyword evidence="2" id="KW-0472">Membrane</keyword>
<protein>
    <recommendedName>
        <fullName evidence="5">Holin-X, holin superfamily III</fullName>
    </recommendedName>
</protein>
<comment type="caution">
    <text evidence="3">The sequence shown here is derived from an EMBL/GenBank/DDBJ whole genome shotgun (WGS) entry which is preliminary data.</text>
</comment>
<evidence type="ECO:0000256" key="2">
    <source>
        <dbReference type="SAM" id="Phobius"/>
    </source>
</evidence>
<feature type="transmembrane region" description="Helical" evidence="2">
    <location>
        <begin position="57"/>
        <end position="82"/>
    </location>
</feature>
<name>A0A371BH27_9SPHN</name>
<dbReference type="Proteomes" id="UP000263833">
    <property type="component" value="Unassembled WGS sequence"/>
</dbReference>